<dbReference type="AlphaFoldDB" id="A0A0N0BCJ1"/>
<organism evidence="1 2">
    <name type="scientific">Melipona quadrifasciata</name>
    <dbReference type="NCBI Taxonomy" id="166423"/>
    <lineage>
        <taxon>Eukaryota</taxon>
        <taxon>Metazoa</taxon>
        <taxon>Ecdysozoa</taxon>
        <taxon>Arthropoda</taxon>
        <taxon>Hexapoda</taxon>
        <taxon>Insecta</taxon>
        <taxon>Pterygota</taxon>
        <taxon>Neoptera</taxon>
        <taxon>Endopterygota</taxon>
        <taxon>Hymenoptera</taxon>
        <taxon>Apocrita</taxon>
        <taxon>Aculeata</taxon>
        <taxon>Apoidea</taxon>
        <taxon>Anthophila</taxon>
        <taxon>Apidae</taxon>
        <taxon>Melipona</taxon>
    </lineage>
</organism>
<evidence type="ECO:0000313" key="2">
    <source>
        <dbReference type="Proteomes" id="UP000053105"/>
    </source>
</evidence>
<dbReference type="EMBL" id="KQ435919">
    <property type="protein sequence ID" value="KOX68714.1"/>
    <property type="molecule type" value="Genomic_DNA"/>
</dbReference>
<keyword evidence="2" id="KW-1185">Reference proteome</keyword>
<reference evidence="1 2" key="1">
    <citation type="submission" date="2015-07" db="EMBL/GenBank/DDBJ databases">
        <title>The genome of Melipona quadrifasciata.</title>
        <authorList>
            <person name="Pan H."/>
            <person name="Kapheim K."/>
        </authorList>
    </citation>
    <scope>NUCLEOTIDE SEQUENCE [LARGE SCALE GENOMIC DNA]</scope>
    <source>
        <strain evidence="1">0111107301</strain>
        <tissue evidence="1">Whole body</tissue>
    </source>
</reference>
<accession>A0A0N0BCJ1</accession>
<name>A0A0N0BCJ1_9HYME</name>
<gene>
    <name evidence="1" type="ORF">WN51_07402</name>
</gene>
<dbReference type="Proteomes" id="UP000053105">
    <property type="component" value="Unassembled WGS sequence"/>
</dbReference>
<sequence>MISVSLLQDGHVAGRSLGHERRYAGLFVADAILVREGSTRHDPGRGGSVAEKWNSCEHIVQHTLPLKNSNDEKSYESEDLEEMLEELAIAEEEELTNDGDSLDNIQWNEFANKQQSFTFTGKSGLLMDLPSNISQVKFFHYFWMKR</sequence>
<dbReference type="OrthoDB" id="7615991at2759"/>
<proteinExistence type="predicted"/>
<protein>
    <submittedName>
        <fullName evidence="1">Uncharacterized protein</fullName>
    </submittedName>
</protein>
<evidence type="ECO:0000313" key="1">
    <source>
        <dbReference type="EMBL" id="KOX68714.1"/>
    </source>
</evidence>